<dbReference type="EMBL" id="QYUQ01000002">
    <property type="protein sequence ID" value="RJG02808.1"/>
    <property type="molecule type" value="Genomic_DNA"/>
</dbReference>
<proteinExistence type="predicted"/>
<dbReference type="Pfam" id="PF13785">
    <property type="entry name" value="DUF4178"/>
    <property type="match status" value="2"/>
</dbReference>
<dbReference type="RefSeq" id="WP_119786308.1">
    <property type="nucleotide sequence ID" value="NZ_QYUQ01000002.1"/>
</dbReference>
<gene>
    <name evidence="2" type="ORF">D3878_15495</name>
</gene>
<evidence type="ECO:0000313" key="3">
    <source>
        <dbReference type="Proteomes" id="UP000266327"/>
    </source>
</evidence>
<feature type="domain" description="DUF4178" evidence="1">
    <location>
        <begin position="275"/>
        <end position="405"/>
    </location>
</feature>
<protein>
    <submittedName>
        <fullName evidence="2">DUF4178 domain-containing protein</fullName>
    </submittedName>
</protein>
<dbReference type="Proteomes" id="UP000266327">
    <property type="component" value="Unassembled WGS sequence"/>
</dbReference>
<organism evidence="2 3">
    <name type="scientific">Noviherbaspirillum sedimenti</name>
    <dbReference type="NCBI Taxonomy" id="2320865"/>
    <lineage>
        <taxon>Bacteria</taxon>
        <taxon>Pseudomonadati</taxon>
        <taxon>Pseudomonadota</taxon>
        <taxon>Betaproteobacteria</taxon>
        <taxon>Burkholderiales</taxon>
        <taxon>Oxalobacteraceae</taxon>
        <taxon>Noviherbaspirillum</taxon>
    </lineage>
</organism>
<evidence type="ECO:0000313" key="2">
    <source>
        <dbReference type="EMBL" id="RJG02808.1"/>
    </source>
</evidence>
<dbReference type="InterPro" id="IPR025235">
    <property type="entry name" value="DUF4178"/>
</dbReference>
<accession>A0A3A3G2T8</accession>
<keyword evidence="3" id="KW-1185">Reference proteome</keyword>
<dbReference type="OrthoDB" id="228033at2"/>
<reference evidence="3" key="1">
    <citation type="submission" date="2018-09" db="EMBL/GenBank/DDBJ databases">
        <authorList>
            <person name="Zhu H."/>
        </authorList>
    </citation>
    <scope>NUCLEOTIDE SEQUENCE [LARGE SCALE GENOMIC DNA]</scope>
    <source>
        <strain evidence="3">K1S02-23</strain>
    </source>
</reference>
<feature type="domain" description="DUF4178" evidence="1">
    <location>
        <begin position="56"/>
        <end position="193"/>
    </location>
</feature>
<name>A0A3A3G2T8_9BURK</name>
<sequence length="479" mass="52249">MQKVSCPSCGAPVEFKSHASVMAVCGYCKSTLLKDADSVRDMGKMSAVLEDYSPLQVGTAGSFGGQEFAVVGRIQLRYDAGLWNEWYVLYGDGRAGWLSESGGQYTLTEEKEAKGALPPFEEIRIGAPYNVLGKVCTAADVRTAQCTGGEGELPFRVGAGWQAKVADLRSARSFVTLDYSEGASPKVYAGQAVTLEQLKCQLLRDDDAVRDSAGKYTKKVQALACPSCGGSLSWVPGVTKQIVCPSCRSQVDTTTDIATVLAAGERMERFETSLKLGAKGNIGGDAYQVIGAMRRRDDEGEEWTEYQLYSPRGGFLWLVETAEGWQRAKVQDDWPVWNRGETIKLGELTFKKLYEYEATVVAAVGAFNWQVQAGDTAQVVEFEAGKNRLAAERTAEELSWSWATPVGADQLRAWFGVAVPDVSLAPKTDIMKIAECFLYGIVGFNFIPLMFAFDDTWHYSAVAAAAIWLPAKVMSLMQD</sequence>
<dbReference type="AlphaFoldDB" id="A0A3A3G2T8"/>
<evidence type="ECO:0000259" key="1">
    <source>
        <dbReference type="Pfam" id="PF13785"/>
    </source>
</evidence>
<comment type="caution">
    <text evidence="2">The sequence shown here is derived from an EMBL/GenBank/DDBJ whole genome shotgun (WGS) entry which is preliminary data.</text>
</comment>